<name>A0A8K1ZVP6_9CYAN</name>
<dbReference type="Pfam" id="PF04296">
    <property type="entry name" value="YlxR"/>
    <property type="match status" value="1"/>
</dbReference>
<evidence type="ECO:0000313" key="2">
    <source>
        <dbReference type="EMBL" id="NCJ04977.1"/>
    </source>
</evidence>
<accession>A0A8K1ZVP6</accession>
<keyword evidence="3" id="KW-1185">Reference proteome</keyword>
<dbReference type="InterPro" id="IPR007393">
    <property type="entry name" value="YlxR_dom"/>
</dbReference>
<dbReference type="EMBL" id="WVIC01000001">
    <property type="protein sequence ID" value="NCJ04977.1"/>
    <property type="molecule type" value="Genomic_DNA"/>
</dbReference>
<dbReference type="AlphaFoldDB" id="A0A8K1ZVP6"/>
<feature type="domain" description="YlxR" evidence="1">
    <location>
        <begin position="6"/>
        <end position="77"/>
    </location>
</feature>
<proteinExistence type="predicted"/>
<organism evidence="2 3">
    <name type="scientific">Petrachloros mirabilis ULC683</name>
    <dbReference type="NCBI Taxonomy" id="2781853"/>
    <lineage>
        <taxon>Bacteria</taxon>
        <taxon>Bacillati</taxon>
        <taxon>Cyanobacteriota</taxon>
        <taxon>Cyanophyceae</taxon>
        <taxon>Synechococcales</taxon>
        <taxon>Petrachlorosaceae</taxon>
        <taxon>Petrachloros</taxon>
        <taxon>Petrachloros mirabilis</taxon>
    </lineage>
</organism>
<dbReference type="Gene3D" id="3.30.1230.10">
    <property type="entry name" value="YlxR-like"/>
    <property type="match status" value="1"/>
</dbReference>
<protein>
    <submittedName>
        <fullName evidence="2">DUF448 domain-containing protein</fullName>
    </submittedName>
</protein>
<evidence type="ECO:0000313" key="3">
    <source>
        <dbReference type="Proteomes" id="UP000607397"/>
    </source>
</evidence>
<dbReference type="SUPFAM" id="SSF64376">
    <property type="entry name" value="YlxR-like"/>
    <property type="match status" value="1"/>
</dbReference>
<dbReference type="PANTHER" id="PTHR34215">
    <property type="entry name" value="BLL0784 PROTEIN"/>
    <property type="match status" value="1"/>
</dbReference>
<dbReference type="InterPro" id="IPR035931">
    <property type="entry name" value="YlxR-like_sf"/>
</dbReference>
<dbReference type="InterPro" id="IPR037465">
    <property type="entry name" value="YlxR"/>
</dbReference>
<dbReference type="RefSeq" id="WP_161823453.1">
    <property type="nucleotide sequence ID" value="NZ_WVIC01000001.1"/>
</dbReference>
<reference evidence="2" key="1">
    <citation type="submission" date="2019-12" db="EMBL/GenBank/DDBJ databases">
        <title>High-Quality draft genome sequences of three cyanobacteria isolated from the limestone walls of the Old Cathedral of Coimbra.</title>
        <authorList>
            <person name="Tiago I."/>
            <person name="Soares F."/>
            <person name="Portugal A."/>
        </authorList>
    </citation>
    <scope>NUCLEOTIDE SEQUENCE [LARGE SCALE GENOMIC DNA]</scope>
    <source>
        <strain evidence="2">C</strain>
    </source>
</reference>
<gene>
    <name evidence="2" type="ORF">GS597_00255</name>
</gene>
<evidence type="ECO:0000259" key="1">
    <source>
        <dbReference type="Pfam" id="PF04296"/>
    </source>
</evidence>
<dbReference type="PANTHER" id="PTHR34215:SF1">
    <property type="entry name" value="YLXR DOMAIN-CONTAINING PROTEIN"/>
    <property type="match status" value="1"/>
</dbReference>
<sequence length="96" mass="10921">MEPNLRRCVSCRRVAPKSAFWRVLRLAHNGQVQLDYGMGRSAYLCAQSECLQQAQKKKRLERALRTAIAPEIYQILWQRLSAPSVDESGGSRSNSQ</sequence>
<comment type="caution">
    <text evidence="2">The sequence shown here is derived from an EMBL/GenBank/DDBJ whole genome shotgun (WGS) entry which is preliminary data.</text>
</comment>
<dbReference type="Proteomes" id="UP000607397">
    <property type="component" value="Unassembled WGS sequence"/>
</dbReference>